<sequence>MSEKILGVIGGSGLYQMDGLDVTEKVNIKTPYGYPSDQIVFGNLRGKKMAFLPRHGVGHFIPPSEINFRANIFAMKKIGVEKIISVSAVGSMKEEYPPGHFVVPDQFVDRTNRRISTFFTTGMVGHVSLADPICRATCAVLYEAGEKAGATVHKGGTYICIEGPQFSTRAESNIYRQWGVDVIGMTNVTEAKLAREAGLCYATLALVTDYDCWHIEEEPVTLEAVLKIMHQNVKRAKKVINELVPLMDNVEPCCCADAAKQAVVTESVKVPEKLKKDLSILFN</sequence>
<keyword evidence="4" id="KW-0660">Purine salvage</keyword>
<dbReference type="InterPro" id="IPR018099">
    <property type="entry name" value="Purine_phosphorylase-2_CS"/>
</dbReference>
<dbReference type="Pfam" id="PF01048">
    <property type="entry name" value="PNP_UDP_1"/>
    <property type="match status" value="1"/>
</dbReference>
<evidence type="ECO:0000256" key="4">
    <source>
        <dbReference type="ARBA" id="ARBA00022726"/>
    </source>
</evidence>
<dbReference type="NCBIfam" id="NF006599">
    <property type="entry name" value="PRK09136.1"/>
    <property type="match status" value="1"/>
</dbReference>
<evidence type="ECO:0000256" key="3">
    <source>
        <dbReference type="ARBA" id="ARBA00022679"/>
    </source>
</evidence>
<dbReference type="InterPro" id="IPR010044">
    <property type="entry name" value="MTAP"/>
</dbReference>
<keyword evidence="2" id="KW-0328">Glycosyltransferase</keyword>
<dbReference type="CDD" id="cd09010">
    <property type="entry name" value="MTAP_SsMTAPII_like_MTIP"/>
    <property type="match status" value="1"/>
</dbReference>
<dbReference type="PROSITE" id="PS01240">
    <property type="entry name" value="PNP_MTAP_2"/>
    <property type="match status" value="1"/>
</dbReference>
<dbReference type="InterPro" id="IPR035994">
    <property type="entry name" value="Nucleoside_phosphorylase_sf"/>
</dbReference>
<dbReference type="PANTHER" id="PTHR42679">
    <property type="entry name" value="S-METHYL-5'-THIOADENOSINE PHOSPHORYLASE"/>
    <property type="match status" value="1"/>
</dbReference>
<keyword evidence="3" id="KW-0808">Transferase</keyword>
<dbReference type="Gene3D" id="3.40.50.1580">
    <property type="entry name" value="Nucleoside phosphorylase domain"/>
    <property type="match status" value="1"/>
</dbReference>
<protein>
    <recommendedName>
        <fullName evidence="5">Nucleoside phosphorylase domain-containing protein</fullName>
    </recommendedName>
</protein>
<dbReference type="GO" id="GO:0006166">
    <property type="term" value="P:purine ribonucleoside salvage"/>
    <property type="evidence" value="ECO:0007669"/>
    <property type="project" value="UniProtKB-KW"/>
</dbReference>
<dbReference type="FunFam" id="3.40.50.1580:FF:000012">
    <property type="entry name" value="Probable 6-oxopurine nucleoside phosphorylase"/>
    <property type="match status" value="1"/>
</dbReference>
<dbReference type="PANTHER" id="PTHR42679:SF2">
    <property type="entry name" value="S-METHYL-5'-THIOADENOSINE PHOSPHORYLASE"/>
    <property type="match status" value="1"/>
</dbReference>
<evidence type="ECO:0000259" key="5">
    <source>
        <dbReference type="Pfam" id="PF01048"/>
    </source>
</evidence>
<dbReference type="InterPro" id="IPR000845">
    <property type="entry name" value="Nucleoside_phosphorylase_d"/>
</dbReference>
<evidence type="ECO:0000256" key="2">
    <source>
        <dbReference type="ARBA" id="ARBA00022676"/>
    </source>
</evidence>
<accession>A0A381QR65</accession>
<dbReference type="HAMAP" id="MF_01963">
    <property type="entry name" value="MTAP"/>
    <property type="match status" value="1"/>
</dbReference>
<organism evidence="6">
    <name type="scientific">marine metagenome</name>
    <dbReference type="NCBI Taxonomy" id="408172"/>
    <lineage>
        <taxon>unclassified sequences</taxon>
        <taxon>metagenomes</taxon>
        <taxon>ecological metagenomes</taxon>
    </lineage>
</organism>
<gene>
    <name evidence="6" type="ORF">METZ01_LOCUS34444</name>
</gene>
<comment type="similarity">
    <text evidence="1">Belongs to the PNP/MTAP phosphorylase family.</text>
</comment>
<name>A0A381QR65_9ZZZZ</name>
<dbReference type="NCBIfam" id="TIGR01694">
    <property type="entry name" value="MTAP"/>
    <property type="match status" value="1"/>
</dbReference>
<evidence type="ECO:0000256" key="1">
    <source>
        <dbReference type="ARBA" id="ARBA00006751"/>
    </source>
</evidence>
<evidence type="ECO:0000313" key="6">
    <source>
        <dbReference type="EMBL" id="SUZ81590.1"/>
    </source>
</evidence>
<dbReference type="GO" id="GO:0019509">
    <property type="term" value="P:L-methionine salvage from methylthioadenosine"/>
    <property type="evidence" value="ECO:0007669"/>
    <property type="project" value="TreeGrafter"/>
</dbReference>
<dbReference type="SUPFAM" id="SSF53167">
    <property type="entry name" value="Purine and uridine phosphorylases"/>
    <property type="match status" value="1"/>
</dbReference>
<reference evidence="6" key="1">
    <citation type="submission" date="2018-05" db="EMBL/GenBank/DDBJ databases">
        <authorList>
            <person name="Lanie J.A."/>
            <person name="Ng W.-L."/>
            <person name="Kazmierczak K.M."/>
            <person name="Andrzejewski T.M."/>
            <person name="Davidsen T.M."/>
            <person name="Wayne K.J."/>
            <person name="Tettelin H."/>
            <person name="Glass J.I."/>
            <person name="Rusch D."/>
            <person name="Podicherti R."/>
            <person name="Tsui H.-C.T."/>
            <person name="Winkler M.E."/>
        </authorList>
    </citation>
    <scope>NUCLEOTIDE SEQUENCE</scope>
</reference>
<dbReference type="AlphaFoldDB" id="A0A381QR65"/>
<dbReference type="GO" id="GO:0017061">
    <property type="term" value="F:S-methyl-5-thioadenosine phosphorylase activity"/>
    <property type="evidence" value="ECO:0007669"/>
    <property type="project" value="InterPro"/>
</dbReference>
<feature type="domain" description="Nucleoside phosphorylase" evidence="5">
    <location>
        <begin position="6"/>
        <end position="244"/>
    </location>
</feature>
<dbReference type="GO" id="GO:0005829">
    <property type="term" value="C:cytosol"/>
    <property type="evidence" value="ECO:0007669"/>
    <property type="project" value="TreeGrafter"/>
</dbReference>
<proteinExistence type="inferred from homology"/>
<dbReference type="EMBL" id="UINC01001474">
    <property type="protein sequence ID" value="SUZ81590.1"/>
    <property type="molecule type" value="Genomic_DNA"/>
</dbReference>